<gene>
    <name evidence="8" type="primary">MED4</name>
    <name evidence="11" type="ORF">C8Q69DRAFT_268456</name>
</gene>
<proteinExistence type="inferred from homology"/>
<dbReference type="GO" id="GO:0006357">
    <property type="term" value="P:regulation of transcription by RNA polymerase II"/>
    <property type="evidence" value="ECO:0007669"/>
    <property type="project" value="InterPro"/>
</dbReference>
<keyword evidence="6 8" id="KW-0539">Nucleus</keyword>
<keyword evidence="5 8" id="KW-0804">Transcription</keyword>
<comment type="caution">
    <text evidence="11">The sequence shown here is derived from an EMBL/GenBank/DDBJ whole genome shotgun (WGS) entry which is preliminary data.</text>
</comment>
<dbReference type="PANTHER" id="PTHR13208">
    <property type="entry name" value="MEDIATOR OF RNA POLYMERASE II TRANSCRIPTION SUBUNIT 4"/>
    <property type="match status" value="1"/>
</dbReference>
<comment type="function">
    <text evidence="8">Component of the Mediator complex, a coactivator involved in the regulated transcription of nearly all RNA polymerase II-dependent genes. Mediator functions as a bridge to convey information from gene-specific regulatory proteins to the basal RNA polymerase II transcription machinery. Mediator is recruited to promoters by direct interactions with regulatory proteins and serves as a scaffold for the assembly of a functional preinitiation complex with RNA polymerase II and the general transcription factors.</text>
</comment>
<feature type="region of interest" description="Disordered" evidence="10">
    <location>
        <begin position="261"/>
        <end position="320"/>
    </location>
</feature>
<keyword evidence="8" id="KW-0010">Activator</keyword>
<protein>
    <recommendedName>
        <fullName evidence="3 8">Mediator of RNA polymerase II transcription subunit 4</fullName>
    </recommendedName>
    <alternativeName>
        <fullName evidence="7 8">Mediator complex subunit 4</fullName>
    </alternativeName>
</protein>
<keyword evidence="11" id="KW-0675">Receptor</keyword>
<sequence>MDARVLSSLDNLEARLNSVLTSLTTSPTAAGAPAATLALIDADDALSSALETLRTHQANYAKILKLRAEAEQLEERVKGIVRDIEGVGKEISTVCGDEVEDESETDDDSDDDSDYASDEADKKVTSTSRGKEVDYKLLLDFARRISRYNQQAAADAAAGALVKKRLQEEKQADRDVEMTGVNGDHAEGDNARSVGAVTKDATAWLDESANMARAMYMMPFPAEDRIRLGLMAQVQLAATDRGIDPDQEVERLVREAEGVGIAEPVQMQGQSEERNHAAEASRAAEHVGSTAVSSAAPAAAPPKPKATLDLDLYDPEDDDI</sequence>
<dbReference type="STRING" id="264951.A0A443HVH1"/>
<feature type="compositionally biased region" description="Basic and acidic residues" evidence="10">
    <location>
        <begin position="271"/>
        <end position="285"/>
    </location>
</feature>
<comment type="subcellular location">
    <subcellularLocation>
        <location evidence="1 8">Nucleus</location>
    </subcellularLocation>
</comment>
<comment type="subunit">
    <text evidence="8">Component of the Mediator complex.</text>
</comment>
<keyword evidence="9" id="KW-0175">Coiled coil</keyword>
<evidence type="ECO:0000256" key="7">
    <source>
        <dbReference type="ARBA" id="ARBA00031257"/>
    </source>
</evidence>
<evidence type="ECO:0000256" key="4">
    <source>
        <dbReference type="ARBA" id="ARBA00023015"/>
    </source>
</evidence>
<keyword evidence="4 8" id="KW-0805">Transcription regulation</keyword>
<comment type="similarity">
    <text evidence="2 8">Belongs to the Mediator complex subunit 4 family.</text>
</comment>
<feature type="compositionally biased region" description="Acidic residues" evidence="10">
    <location>
        <begin position="311"/>
        <end position="320"/>
    </location>
</feature>
<keyword evidence="12" id="KW-1185">Reference proteome</keyword>
<dbReference type="GO" id="GO:0003712">
    <property type="term" value="F:transcription coregulator activity"/>
    <property type="evidence" value="ECO:0007669"/>
    <property type="project" value="InterPro"/>
</dbReference>
<dbReference type="InterPro" id="IPR019258">
    <property type="entry name" value="Mediator_Med4"/>
</dbReference>
<reference evidence="11 12" key="1">
    <citation type="journal article" date="2018" name="Front. Microbiol.">
        <title>Genomic and genetic insights into a cosmopolitan fungus, Paecilomyces variotii (Eurotiales).</title>
        <authorList>
            <person name="Urquhart A.S."/>
            <person name="Mondo S.J."/>
            <person name="Makela M.R."/>
            <person name="Hane J.K."/>
            <person name="Wiebenga A."/>
            <person name="He G."/>
            <person name="Mihaltcheva S."/>
            <person name="Pangilinan J."/>
            <person name="Lipzen A."/>
            <person name="Barry K."/>
            <person name="de Vries R.P."/>
            <person name="Grigoriev I.V."/>
            <person name="Idnurm A."/>
        </authorList>
    </citation>
    <scope>NUCLEOTIDE SEQUENCE [LARGE SCALE GENOMIC DNA]</scope>
    <source>
        <strain evidence="11 12">CBS 101075</strain>
    </source>
</reference>
<dbReference type="AlphaFoldDB" id="A0A443HVH1"/>
<evidence type="ECO:0000256" key="5">
    <source>
        <dbReference type="ARBA" id="ARBA00023163"/>
    </source>
</evidence>
<feature type="coiled-coil region" evidence="9">
    <location>
        <begin position="56"/>
        <end position="90"/>
    </location>
</feature>
<accession>A0A443HVH1</accession>
<feature type="compositionally biased region" description="Acidic residues" evidence="10">
    <location>
        <begin position="97"/>
        <end position="118"/>
    </location>
</feature>
<evidence type="ECO:0000256" key="2">
    <source>
        <dbReference type="ARBA" id="ARBA00009626"/>
    </source>
</evidence>
<dbReference type="Pfam" id="PF10018">
    <property type="entry name" value="Med4"/>
    <property type="match status" value="1"/>
</dbReference>
<evidence type="ECO:0000256" key="9">
    <source>
        <dbReference type="SAM" id="Coils"/>
    </source>
</evidence>
<evidence type="ECO:0000256" key="3">
    <source>
        <dbReference type="ARBA" id="ARBA00020629"/>
    </source>
</evidence>
<dbReference type="VEuPathDB" id="FungiDB:C8Q69DRAFT_268456"/>
<dbReference type="GO" id="GO:0070847">
    <property type="term" value="C:core mediator complex"/>
    <property type="evidence" value="ECO:0007669"/>
    <property type="project" value="TreeGrafter"/>
</dbReference>
<evidence type="ECO:0000256" key="6">
    <source>
        <dbReference type="ARBA" id="ARBA00023242"/>
    </source>
</evidence>
<feature type="region of interest" description="Disordered" evidence="10">
    <location>
        <begin position="95"/>
        <end position="126"/>
    </location>
</feature>
<evidence type="ECO:0000313" key="11">
    <source>
        <dbReference type="EMBL" id="RWQ95826.1"/>
    </source>
</evidence>
<evidence type="ECO:0000256" key="10">
    <source>
        <dbReference type="SAM" id="MobiDB-lite"/>
    </source>
</evidence>
<dbReference type="Proteomes" id="UP000283841">
    <property type="component" value="Unassembled WGS sequence"/>
</dbReference>
<dbReference type="PANTHER" id="PTHR13208:SF2">
    <property type="entry name" value="MEDIATOR OF RNA POLYMERASE II TRANSCRIPTION SUBUNIT 4"/>
    <property type="match status" value="1"/>
</dbReference>
<evidence type="ECO:0000256" key="8">
    <source>
        <dbReference type="RuleBase" id="RU364141"/>
    </source>
</evidence>
<evidence type="ECO:0000313" key="12">
    <source>
        <dbReference type="Proteomes" id="UP000283841"/>
    </source>
</evidence>
<dbReference type="GO" id="GO:0016592">
    <property type="term" value="C:mediator complex"/>
    <property type="evidence" value="ECO:0007669"/>
    <property type="project" value="InterPro"/>
</dbReference>
<name>A0A443HVH1_BYSSP</name>
<dbReference type="EMBL" id="RCNU01000005">
    <property type="protein sequence ID" value="RWQ95826.1"/>
    <property type="molecule type" value="Genomic_DNA"/>
</dbReference>
<evidence type="ECO:0000256" key="1">
    <source>
        <dbReference type="ARBA" id="ARBA00004123"/>
    </source>
</evidence>
<organism evidence="11 12">
    <name type="scientific">Byssochlamys spectabilis</name>
    <name type="common">Paecilomyces variotii</name>
    <dbReference type="NCBI Taxonomy" id="264951"/>
    <lineage>
        <taxon>Eukaryota</taxon>
        <taxon>Fungi</taxon>
        <taxon>Dikarya</taxon>
        <taxon>Ascomycota</taxon>
        <taxon>Pezizomycotina</taxon>
        <taxon>Eurotiomycetes</taxon>
        <taxon>Eurotiomycetidae</taxon>
        <taxon>Eurotiales</taxon>
        <taxon>Thermoascaceae</taxon>
        <taxon>Paecilomyces</taxon>
    </lineage>
</organism>